<evidence type="ECO:0000256" key="1">
    <source>
        <dbReference type="ARBA" id="ARBA00004651"/>
    </source>
</evidence>
<dbReference type="CDD" id="cd18542">
    <property type="entry name" value="ABC_6TM_YknU_like"/>
    <property type="match status" value="1"/>
</dbReference>
<keyword evidence="7 9" id="KW-1133">Transmembrane helix</keyword>
<name>A0A0S6VU96_9BACT</name>
<feature type="transmembrane region" description="Helical" evidence="9">
    <location>
        <begin position="80"/>
        <end position="101"/>
    </location>
</feature>
<dbReference type="SMART" id="SM00382">
    <property type="entry name" value="AAA"/>
    <property type="match status" value="1"/>
</dbReference>
<accession>A0A0S6VU96</accession>
<proteinExistence type="predicted"/>
<dbReference type="InterPro" id="IPR027417">
    <property type="entry name" value="P-loop_NTPase"/>
</dbReference>
<evidence type="ECO:0000256" key="3">
    <source>
        <dbReference type="ARBA" id="ARBA00022475"/>
    </source>
</evidence>
<dbReference type="Proteomes" id="UP000030700">
    <property type="component" value="Unassembled WGS sequence"/>
</dbReference>
<feature type="transmembrane region" description="Helical" evidence="9">
    <location>
        <begin position="23"/>
        <end position="44"/>
    </location>
</feature>
<feature type="transmembrane region" description="Helical" evidence="9">
    <location>
        <begin position="261"/>
        <end position="285"/>
    </location>
</feature>
<comment type="subcellular location">
    <subcellularLocation>
        <location evidence="1">Cell membrane</location>
        <topology evidence="1">Multi-pass membrane protein</topology>
    </subcellularLocation>
</comment>
<keyword evidence="13" id="KW-1185">Reference proteome</keyword>
<dbReference type="PANTHER" id="PTHR43394:SF1">
    <property type="entry name" value="ATP-BINDING CASSETTE SUB-FAMILY B MEMBER 10, MITOCHONDRIAL"/>
    <property type="match status" value="1"/>
</dbReference>
<dbReference type="InterPro" id="IPR003439">
    <property type="entry name" value="ABC_transporter-like_ATP-bd"/>
</dbReference>
<dbReference type="GO" id="GO:0015421">
    <property type="term" value="F:ABC-type oligopeptide transporter activity"/>
    <property type="evidence" value="ECO:0007669"/>
    <property type="project" value="TreeGrafter"/>
</dbReference>
<dbReference type="PROSITE" id="PS50929">
    <property type="entry name" value="ABC_TM1F"/>
    <property type="match status" value="1"/>
</dbReference>
<dbReference type="FunFam" id="3.40.50.300:FF:000221">
    <property type="entry name" value="Multidrug ABC transporter ATP-binding protein"/>
    <property type="match status" value="1"/>
</dbReference>
<feature type="transmembrane region" description="Helical" evidence="9">
    <location>
        <begin position="156"/>
        <end position="178"/>
    </location>
</feature>
<dbReference type="InterPro" id="IPR036640">
    <property type="entry name" value="ABC1_TM_sf"/>
</dbReference>
<sequence>MTSRSKRHLTLLWDSMAGMRRQYAAAVIMMGFAALLGLMAPLVLRTTIDSILGDAPIGREGHWLAELIALAGGKTVVLHNLWLCAIMLALLSVAESVCLYLKGTWSAMAAEATAQRIRDRVYDHLQHLTYDYHVNAETGDLIQRCTSDVETIRQFLAVQFVEVGYALFLVAIVLPMMWSLDVTMTLISMAMIPVIFGFAFLFFKKAKQAFEASDEADGRLCTMLQENLNGVRVVRAFARQQHEIEKFASSNQEFRELTYHLIWLMAVYWFVSSLLGMIQGGGVLIAGAYRAAHGMLTVGTLVVFISYVQRLFHPIRQMGRILSDMGKAMVSLQRIQEILDQPIDASEAHLLSPRIHGDIEFRNVSFEYEPGKPVLQDISFTAKKGQTVAILGPTGSGKSSLVHLLSRLYDYQAGSITIDGVELKEVNKKWLRQHVGLVLQEPFMFSKTVKENIGLAQKEADDAAVIEAARIAAVHDVILSFEHGYDTAVGEKGVTLSGGQKQRVAIAQTLMKDSPILVFDDSLSAVDTETDAAIRRALRERNGATTFMISHRVTTLSEADTILVLDGGRLVQTGSHEELIQEDGLYRRIWEIQSELEHDLQAEMN</sequence>
<dbReference type="InterPro" id="IPR011527">
    <property type="entry name" value="ABC1_TM_dom"/>
</dbReference>
<keyword evidence="2" id="KW-0813">Transport</keyword>
<dbReference type="AlphaFoldDB" id="A0A0S6VU96"/>
<reference evidence="12" key="1">
    <citation type="journal article" date="2015" name="PeerJ">
        <title>First genomic representation of candidate bacterial phylum KSB3 points to enhanced environmental sensing as a trigger of wastewater bulking.</title>
        <authorList>
            <person name="Sekiguchi Y."/>
            <person name="Ohashi A."/>
            <person name="Parks D.H."/>
            <person name="Yamauchi T."/>
            <person name="Tyson G.W."/>
            <person name="Hugenholtz P."/>
        </authorList>
    </citation>
    <scope>NUCLEOTIDE SEQUENCE [LARGE SCALE GENOMIC DNA]</scope>
</reference>
<keyword evidence="4 9" id="KW-0812">Transmembrane</keyword>
<evidence type="ECO:0000259" key="11">
    <source>
        <dbReference type="PROSITE" id="PS50929"/>
    </source>
</evidence>
<dbReference type="SUPFAM" id="SSF52540">
    <property type="entry name" value="P-loop containing nucleoside triphosphate hydrolases"/>
    <property type="match status" value="1"/>
</dbReference>
<dbReference type="HOGENOM" id="CLU_000604_84_3_0"/>
<dbReference type="InterPro" id="IPR039421">
    <property type="entry name" value="Type_1_exporter"/>
</dbReference>
<feature type="domain" description="ABC transmembrane type-1" evidence="11">
    <location>
        <begin position="24"/>
        <end position="327"/>
    </location>
</feature>
<evidence type="ECO:0000256" key="4">
    <source>
        <dbReference type="ARBA" id="ARBA00022692"/>
    </source>
</evidence>
<keyword evidence="5" id="KW-0547">Nucleotide-binding</keyword>
<feature type="domain" description="ABC transporter" evidence="10">
    <location>
        <begin position="359"/>
        <end position="592"/>
    </location>
</feature>
<dbReference type="PROSITE" id="PS00211">
    <property type="entry name" value="ABC_TRANSPORTER_1"/>
    <property type="match status" value="1"/>
</dbReference>
<evidence type="ECO:0000256" key="7">
    <source>
        <dbReference type="ARBA" id="ARBA00022989"/>
    </source>
</evidence>
<protein>
    <submittedName>
        <fullName evidence="12">ABC transporter related</fullName>
    </submittedName>
</protein>
<keyword evidence="8 9" id="KW-0472">Membrane</keyword>
<dbReference type="STRING" id="1499966.U14_00414"/>
<dbReference type="InterPro" id="IPR017871">
    <property type="entry name" value="ABC_transporter-like_CS"/>
</dbReference>
<dbReference type="Gene3D" id="3.40.50.300">
    <property type="entry name" value="P-loop containing nucleotide triphosphate hydrolases"/>
    <property type="match status" value="1"/>
</dbReference>
<evidence type="ECO:0000313" key="12">
    <source>
        <dbReference type="EMBL" id="GAK49196.1"/>
    </source>
</evidence>
<evidence type="ECO:0000313" key="13">
    <source>
        <dbReference type="Proteomes" id="UP000030700"/>
    </source>
</evidence>
<dbReference type="PROSITE" id="PS50893">
    <property type="entry name" value="ABC_TRANSPORTER_2"/>
    <property type="match status" value="1"/>
</dbReference>
<evidence type="ECO:0000256" key="5">
    <source>
        <dbReference type="ARBA" id="ARBA00022741"/>
    </source>
</evidence>
<evidence type="ECO:0000259" key="10">
    <source>
        <dbReference type="PROSITE" id="PS50893"/>
    </source>
</evidence>
<gene>
    <name evidence="12" type="ORF">U14_00414</name>
</gene>
<keyword evidence="3" id="KW-1003">Cell membrane</keyword>
<evidence type="ECO:0000256" key="8">
    <source>
        <dbReference type="ARBA" id="ARBA00023136"/>
    </source>
</evidence>
<feature type="transmembrane region" description="Helical" evidence="9">
    <location>
        <begin position="291"/>
        <end position="308"/>
    </location>
</feature>
<keyword evidence="6" id="KW-0067">ATP-binding</keyword>
<dbReference type="Pfam" id="PF00664">
    <property type="entry name" value="ABC_membrane"/>
    <property type="match status" value="1"/>
</dbReference>
<dbReference type="Gene3D" id="1.20.1560.10">
    <property type="entry name" value="ABC transporter type 1, transmembrane domain"/>
    <property type="match status" value="1"/>
</dbReference>
<evidence type="ECO:0000256" key="2">
    <source>
        <dbReference type="ARBA" id="ARBA00022448"/>
    </source>
</evidence>
<dbReference type="InterPro" id="IPR003593">
    <property type="entry name" value="AAA+_ATPase"/>
</dbReference>
<dbReference type="SUPFAM" id="SSF90123">
    <property type="entry name" value="ABC transporter transmembrane region"/>
    <property type="match status" value="1"/>
</dbReference>
<feature type="transmembrane region" description="Helical" evidence="9">
    <location>
        <begin position="184"/>
        <end position="203"/>
    </location>
</feature>
<dbReference type="GO" id="GO:0016887">
    <property type="term" value="F:ATP hydrolysis activity"/>
    <property type="evidence" value="ECO:0007669"/>
    <property type="project" value="InterPro"/>
</dbReference>
<dbReference type="PANTHER" id="PTHR43394">
    <property type="entry name" value="ATP-DEPENDENT PERMEASE MDL1, MITOCHONDRIAL"/>
    <property type="match status" value="1"/>
</dbReference>
<dbReference type="GO" id="GO:0005524">
    <property type="term" value="F:ATP binding"/>
    <property type="evidence" value="ECO:0007669"/>
    <property type="project" value="UniProtKB-KW"/>
</dbReference>
<evidence type="ECO:0000256" key="9">
    <source>
        <dbReference type="SAM" id="Phobius"/>
    </source>
</evidence>
<organism evidence="12">
    <name type="scientific">Candidatus Moduliflexus flocculans</name>
    <dbReference type="NCBI Taxonomy" id="1499966"/>
    <lineage>
        <taxon>Bacteria</taxon>
        <taxon>Candidatus Moduliflexota</taxon>
        <taxon>Candidatus Moduliflexia</taxon>
        <taxon>Candidatus Moduliflexales</taxon>
        <taxon>Candidatus Moduliflexaceae</taxon>
    </lineage>
</organism>
<dbReference type="GO" id="GO:0005886">
    <property type="term" value="C:plasma membrane"/>
    <property type="evidence" value="ECO:0007669"/>
    <property type="project" value="UniProtKB-SubCell"/>
</dbReference>
<dbReference type="EMBL" id="DF820455">
    <property type="protein sequence ID" value="GAK49196.1"/>
    <property type="molecule type" value="Genomic_DNA"/>
</dbReference>
<dbReference type="Pfam" id="PF00005">
    <property type="entry name" value="ABC_tran"/>
    <property type="match status" value="1"/>
</dbReference>
<evidence type="ECO:0000256" key="6">
    <source>
        <dbReference type="ARBA" id="ARBA00022840"/>
    </source>
</evidence>